<evidence type="ECO:0000259" key="2">
    <source>
        <dbReference type="Pfam" id="PF07510"/>
    </source>
</evidence>
<dbReference type="Pfam" id="PF07510">
    <property type="entry name" value="GmrSD_C"/>
    <property type="match status" value="1"/>
</dbReference>
<reference evidence="3 4" key="1">
    <citation type="submission" date="2019-10" db="EMBL/GenBank/DDBJ databases">
        <title>Comparative genomics of sulfur disproportionating microorganisms.</title>
        <authorList>
            <person name="Ward L.M."/>
            <person name="Bertran E."/>
            <person name="Johnston D."/>
        </authorList>
    </citation>
    <scope>NUCLEOTIDE SEQUENCE [LARGE SCALE GENOMIC DNA]</scope>
    <source>
        <strain evidence="3 4">DSM 14055</strain>
    </source>
</reference>
<comment type="caution">
    <text evidence="3">The sequence shown here is derived from an EMBL/GenBank/DDBJ whole genome shotgun (WGS) entry which is preliminary data.</text>
</comment>
<accession>A0A6N7IN88</accession>
<evidence type="ECO:0000313" key="4">
    <source>
        <dbReference type="Proteomes" id="UP000441717"/>
    </source>
</evidence>
<gene>
    <name evidence="3" type="ORF">GFC01_04075</name>
</gene>
<dbReference type="AlphaFoldDB" id="A0A6N7IN88"/>
<dbReference type="InterPro" id="IPR011089">
    <property type="entry name" value="GmrSD_C"/>
</dbReference>
<dbReference type="Proteomes" id="UP000441717">
    <property type="component" value="Unassembled WGS sequence"/>
</dbReference>
<name>A0A6N7IN88_9FIRM</name>
<evidence type="ECO:0000313" key="3">
    <source>
        <dbReference type="EMBL" id="MQL51452.1"/>
    </source>
</evidence>
<proteinExistence type="predicted"/>
<feature type="domain" description="GmrSD restriction endonucleases C-terminal" evidence="2">
    <location>
        <begin position="451"/>
        <end position="580"/>
    </location>
</feature>
<organism evidence="3 4">
    <name type="scientific">Desulfofundulus thermobenzoicus</name>
    <dbReference type="NCBI Taxonomy" id="29376"/>
    <lineage>
        <taxon>Bacteria</taxon>
        <taxon>Bacillati</taxon>
        <taxon>Bacillota</taxon>
        <taxon>Clostridia</taxon>
        <taxon>Eubacteriales</taxon>
        <taxon>Peptococcaceae</taxon>
        <taxon>Desulfofundulus</taxon>
    </lineage>
</organism>
<dbReference type="Pfam" id="PF03235">
    <property type="entry name" value="GmrSD_N"/>
    <property type="match status" value="1"/>
</dbReference>
<dbReference type="InterPro" id="IPR004919">
    <property type="entry name" value="GmrSD_N"/>
</dbReference>
<dbReference type="RefSeq" id="WP_152945380.1">
    <property type="nucleotide sequence ID" value="NZ_WHYR01000007.1"/>
</dbReference>
<evidence type="ECO:0000259" key="1">
    <source>
        <dbReference type="Pfam" id="PF03235"/>
    </source>
</evidence>
<keyword evidence="4" id="KW-1185">Reference proteome</keyword>
<dbReference type="PANTHER" id="PTHR35149:SF1">
    <property type="entry name" value="DUF5655 DOMAIN-CONTAINING PROTEIN"/>
    <property type="match status" value="1"/>
</dbReference>
<dbReference type="PANTHER" id="PTHR35149">
    <property type="entry name" value="SLL5132 PROTEIN"/>
    <property type="match status" value="1"/>
</dbReference>
<dbReference type="OrthoDB" id="9798761at2"/>
<protein>
    <submittedName>
        <fullName evidence="3">DUF262 domain-containing protein</fullName>
    </submittedName>
</protein>
<sequence>MKSISSQPLTFSALFNGDNGDEVKFLVPPYQRSYAWTEKQLEDIWQDMQNLREVPSHFTGTLIFKPSSEPGSFEIVDGQQRLTTLVILFACACRLLRKQAGFEDDSWQFFEKYVCGCHDRRPSYGLRRLQLAPPTDDDFFWHCVLSPEPQTRDPETPGQVRLQKARAYFDQKIFQVYGNESQSLRTFLEDIAEKIVFLTYQVEDNKTAGMVFETTNDRGKPLSELDKIKNYLLYLAARTPDAVAARDLEAAVGAAWEKILRNLCRIEGYAEDTVDLENSLARYHWIVLTGIYNIYDVYRALKDKHLDEKNRTPNSDEVLRHARDYVESLVEAADLYAGLRKPDSSRFGAVRGAAGQYFELLNDPAAGTMANFAPLLMAVFKRFMPGSPGDVCEVLRLCYLFSWRAYRVCNRRSDAGIGTLSSLAYRLWHGQVGLEEVTASLKQLIEYYGGDNIFKDNLQRNTLSGPERRYFLYRWELHLAQQSGQSSLLSWEQARDMQIEHVWPQIPPDSDYGNWRPELKEKHTKIVDLLGNLILLDQSWNASLSNRLPFQKRNEYLNREKIGSNLAMARELANDEGFQKLATYTSFGTYRTRWMLDDAEKFISARTDRLVEFALQEWKV</sequence>
<dbReference type="EMBL" id="WHYR01000007">
    <property type="protein sequence ID" value="MQL51452.1"/>
    <property type="molecule type" value="Genomic_DNA"/>
</dbReference>
<feature type="domain" description="GmrSD restriction endonucleases N-terminal" evidence="1">
    <location>
        <begin position="15"/>
        <end position="233"/>
    </location>
</feature>